<dbReference type="EMBL" id="CT868023">
    <property type="protein sequence ID" value="CAK63128.1"/>
    <property type="molecule type" value="Genomic_DNA"/>
</dbReference>
<reference evidence="1 2" key="1">
    <citation type="journal article" date="2006" name="Nature">
        <title>Global trends of whole-genome duplications revealed by the ciliate Paramecium tetraurelia.</title>
        <authorList>
            <consortium name="Genoscope"/>
            <person name="Aury J.-M."/>
            <person name="Jaillon O."/>
            <person name="Duret L."/>
            <person name="Noel B."/>
            <person name="Jubin C."/>
            <person name="Porcel B.M."/>
            <person name="Segurens B."/>
            <person name="Daubin V."/>
            <person name="Anthouard V."/>
            <person name="Aiach N."/>
            <person name="Arnaiz O."/>
            <person name="Billaut A."/>
            <person name="Beisson J."/>
            <person name="Blanc I."/>
            <person name="Bouhouche K."/>
            <person name="Camara F."/>
            <person name="Duharcourt S."/>
            <person name="Guigo R."/>
            <person name="Gogendeau D."/>
            <person name="Katinka M."/>
            <person name="Keller A.-M."/>
            <person name="Kissmehl R."/>
            <person name="Klotz C."/>
            <person name="Koll F."/>
            <person name="Le Moue A."/>
            <person name="Lepere C."/>
            <person name="Malinsky S."/>
            <person name="Nowacki M."/>
            <person name="Nowak J.K."/>
            <person name="Plattner H."/>
            <person name="Poulain J."/>
            <person name="Ruiz F."/>
            <person name="Serrano V."/>
            <person name="Zagulski M."/>
            <person name="Dessen P."/>
            <person name="Betermier M."/>
            <person name="Weissenbach J."/>
            <person name="Scarpelli C."/>
            <person name="Schachter V."/>
            <person name="Sperling L."/>
            <person name="Meyer E."/>
            <person name="Cohen J."/>
            <person name="Wincker P."/>
        </authorList>
    </citation>
    <scope>NUCLEOTIDE SEQUENCE [LARGE SCALE GENOMIC DNA]</scope>
    <source>
        <strain evidence="1 2">Stock d4-2</strain>
    </source>
</reference>
<gene>
    <name evidence="1" type="ORF">GSPATT00032980001</name>
</gene>
<sequence>MFKDKKPQTIEDYTQIPGLYQIELNADTQVSAYENNNEKKNQRKF</sequence>
<proteinExistence type="predicted"/>
<dbReference type="AlphaFoldDB" id="A0BX61"/>
<name>A0BX61_PARTE</name>
<organism evidence="1 2">
    <name type="scientific">Paramecium tetraurelia</name>
    <dbReference type="NCBI Taxonomy" id="5888"/>
    <lineage>
        <taxon>Eukaryota</taxon>
        <taxon>Sar</taxon>
        <taxon>Alveolata</taxon>
        <taxon>Ciliophora</taxon>
        <taxon>Intramacronucleata</taxon>
        <taxon>Oligohymenophorea</taxon>
        <taxon>Peniculida</taxon>
        <taxon>Parameciidae</taxon>
        <taxon>Paramecium</taxon>
    </lineage>
</organism>
<keyword evidence="2" id="KW-1185">Reference proteome</keyword>
<dbReference type="RefSeq" id="XP_001430526.1">
    <property type="nucleotide sequence ID" value="XM_001430489.1"/>
</dbReference>
<dbReference type="KEGG" id="ptm:GSPATT00032980001"/>
<dbReference type="Proteomes" id="UP000000600">
    <property type="component" value="Unassembled WGS sequence"/>
</dbReference>
<dbReference type="InParanoid" id="A0BX61"/>
<dbReference type="GeneID" id="5016310"/>
<protein>
    <submittedName>
        <fullName evidence="1">Uncharacterized protein</fullName>
    </submittedName>
</protein>
<dbReference type="HOGENOM" id="CLU_3208774_0_0_1"/>
<evidence type="ECO:0000313" key="1">
    <source>
        <dbReference type="EMBL" id="CAK63128.1"/>
    </source>
</evidence>
<evidence type="ECO:0000313" key="2">
    <source>
        <dbReference type="Proteomes" id="UP000000600"/>
    </source>
</evidence>
<accession>A0BX61</accession>